<dbReference type="AlphaFoldDB" id="A0A2T5JLJ4"/>
<reference evidence="1 2" key="1">
    <citation type="submission" date="2018-04" db="EMBL/GenBank/DDBJ databases">
        <title>Genomic Encyclopedia of Type Strains, Phase III (KMG-III): the genomes of soil and plant-associated and newly described type strains.</title>
        <authorList>
            <person name="Whitman W."/>
        </authorList>
    </citation>
    <scope>NUCLEOTIDE SEQUENCE [LARGE SCALE GENOMIC DNA]</scope>
    <source>
        <strain evidence="1 2">KA25</strain>
    </source>
</reference>
<evidence type="ECO:0000313" key="1">
    <source>
        <dbReference type="EMBL" id="PTR07772.1"/>
    </source>
</evidence>
<sequence>MAEGDAVMAQVGAKHVRPTTFCKTEAYRQGYEDYRLGRPPAFGQWSGNDIAYETGRQAAALAVAKGQDLRPIPVKGKIASHDVMHLVDLGKALFRLEWGIE</sequence>
<proteinExistence type="predicted"/>
<dbReference type="Proteomes" id="UP000244060">
    <property type="component" value="Unassembled WGS sequence"/>
</dbReference>
<protein>
    <submittedName>
        <fullName evidence="1">Uncharacterized protein</fullName>
    </submittedName>
</protein>
<name>A0A2T5JLJ4_9RHOB</name>
<organism evidence="1 2">
    <name type="scientific">Cereibacter azotoformans</name>
    <dbReference type="NCBI Taxonomy" id="43057"/>
    <lineage>
        <taxon>Bacteria</taxon>
        <taxon>Pseudomonadati</taxon>
        <taxon>Pseudomonadota</taxon>
        <taxon>Alphaproteobacteria</taxon>
        <taxon>Rhodobacterales</taxon>
        <taxon>Paracoccaceae</taxon>
        <taxon>Cereibacter</taxon>
    </lineage>
</organism>
<gene>
    <name evidence="1" type="ORF">C8J28_1387</name>
</gene>
<accession>A0A2T5JLJ4</accession>
<comment type="caution">
    <text evidence="1">The sequence shown here is derived from an EMBL/GenBank/DDBJ whole genome shotgun (WGS) entry which is preliminary data.</text>
</comment>
<evidence type="ECO:0000313" key="2">
    <source>
        <dbReference type="Proteomes" id="UP000244060"/>
    </source>
</evidence>
<dbReference type="EMBL" id="QAOT01000038">
    <property type="protein sequence ID" value="PTR07772.1"/>
    <property type="molecule type" value="Genomic_DNA"/>
</dbReference>
<keyword evidence="2" id="KW-1185">Reference proteome</keyword>